<keyword evidence="1" id="KW-0677">Repeat</keyword>
<dbReference type="Gene3D" id="3.80.10.10">
    <property type="entry name" value="Ribonuclease Inhibitor"/>
    <property type="match status" value="1"/>
</dbReference>
<sequence>MSSISPHHFLDSLSEEDSLCLFVKWAFREGAERRYPDLIEIAKDITKKYHGNPLALVTLAISLFGNVDKHKWISLRDSEIWQDENRLAMFALFSLSPINYVFDSFHVAFLWSALGLLPLESNNQILKHGPNQYLNELHSRSFLEYFVDYGTGSTFKLHGLVHDYAKSVARTYSQIITSSFGSRQRWNARNASFLSNDVTTISATARTILFPIAGVGATSIDFLNALASRCKYLQFLDLSDSTYETLPQSIGNLKHLRYLSLENNKSFKKLADSICRLHNLEVLILSGCTKLEALPKGLGNLISLRHLEITTNLHCLPEDDTARLSSLQTLRVESCKNLKSLFAKTRLPSLRVLVVSGCSSLRSLPLDIEHFPLLDTLVVDNCDKLELSEGHNDQNSNLRLKILHFVSMPNLVTLPQWLQGSMKTFQYLLVSCCINLVVLPEWLPTMVCIKTLYITNCPNLLSLPNDMHRFATIERFVIDGYPELFRNTQLQVGECSHQQTTIDETAEIEDVVEVELK</sequence>
<dbReference type="SUPFAM" id="SSF52058">
    <property type="entry name" value="L domain-like"/>
    <property type="match status" value="1"/>
</dbReference>
<evidence type="ECO:0000313" key="6">
    <source>
        <dbReference type="RefSeq" id="XP_020981580.1"/>
    </source>
</evidence>
<dbReference type="Gene3D" id="1.10.8.430">
    <property type="entry name" value="Helical domain of apoptotic protease-activating factors"/>
    <property type="match status" value="1"/>
</dbReference>
<dbReference type="KEGG" id="adu:107495235"/>
<evidence type="ECO:0000313" key="5">
    <source>
        <dbReference type="Proteomes" id="UP000515211"/>
    </source>
</evidence>
<feature type="domain" description="Disease resistance protein winged helix" evidence="3">
    <location>
        <begin position="97"/>
        <end position="163"/>
    </location>
</feature>
<dbReference type="InterPro" id="IPR055414">
    <property type="entry name" value="LRR_R13L4/SHOC2-like"/>
</dbReference>
<dbReference type="Proteomes" id="UP000515211">
    <property type="component" value="Chromosome 6"/>
</dbReference>
<organism evidence="5 6">
    <name type="scientific">Arachis duranensis</name>
    <name type="common">Wild peanut</name>
    <dbReference type="NCBI Taxonomy" id="130453"/>
    <lineage>
        <taxon>Eukaryota</taxon>
        <taxon>Viridiplantae</taxon>
        <taxon>Streptophyta</taxon>
        <taxon>Embryophyta</taxon>
        <taxon>Tracheophyta</taxon>
        <taxon>Spermatophyta</taxon>
        <taxon>Magnoliopsida</taxon>
        <taxon>eudicotyledons</taxon>
        <taxon>Gunneridae</taxon>
        <taxon>Pentapetalae</taxon>
        <taxon>rosids</taxon>
        <taxon>fabids</taxon>
        <taxon>Fabales</taxon>
        <taxon>Fabaceae</taxon>
        <taxon>Papilionoideae</taxon>
        <taxon>50 kb inversion clade</taxon>
        <taxon>dalbergioids sensu lato</taxon>
        <taxon>Dalbergieae</taxon>
        <taxon>Pterocarpus clade</taxon>
        <taxon>Arachis</taxon>
    </lineage>
</organism>
<evidence type="ECO:0000256" key="2">
    <source>
        <dbReference type="ARBA" id="ARBA00022821"/>
    </source>
</evidence>
<dbReference type="RefSeq" id="XP_020981580.1">
    <property type="nucleotide sequence ID" value="XM_021125921.1"/>
</dbReference>
<evidence type="ECO:0000259" key="3">
    <source>
        <dbReference type="Pfam" id="PF23559"/>
    </source>
</evidence>
<dbReference type="InterPro" id="IPR032675">
    <property type="entry name" value="LRR_dom_sf"/>
</dbReference>
<dbReference type="Pfam" id="PF23598">
    <property type="entry name" value="LRR_14"/>
    <property type="match status" value="1"/>
</dbReference>
<reference evidence="5" key="1">
    <citation type="journal article" date="2016" name="Nat. Genet.">
        <title>The genome sequences of Arachis duranensis and Arachis ipaensis, the diploid ancestors of cultivated peanut.</title>
        <authorList>
            <person name="Bertioli D.J."/>
            <person name="Cannon S.B."/>
            <person name="Froenicke L."/>
            <person name="Huang G."/>
            <person name="Farmer A.D."/>
            <person name="Cannon E.K."/>
            <person name="Liu X."/>
            <person name="Gao D."/>
            <person name="Clevenger J."/>
            <person name="Dash S."/>
            <person name="Ren L."/>
            <person name="Moretzsohn M.C."/>
            <person name="Shirasawa K."/>
            <person name="Huang W."/>
            <person name="Vidigal B."/>
            <person name="Abernathy B."/>
            <person name="Chu Y."/>
            <person name="Niederhuth C.E."/>
            <person name="Umale P."/>
            <person name="Araujo A.C."/>
            <person name="Kozik A."/>
            <person name="Kim K.D."/>
            <person name="Burow M.D."/>
            <person name="Varshney R.K."/>
            <person name="Wang X."/>
            <person name="Zhang X."/>
            <person name="Barkley N."/>
            <person name="Guimaraes P.M."/>
            <person name="Isobe S."/>
            <person name="Guo B."/>
            <person name="Liao B."/>
            <person name="Stalker H.T."/>
            <person name="Schmitz R.J."/>
            <person name="Scheffler B.E."/>
            <person name="Leal-Bertioli S.C."/>
            <person name="Xun X."/>
            <person name="Jackson S.A."/>
            <person name="Michelmore R."/>
            <person name="Ozias-Akins P."/>
        </authorList>
    </citation>
    <scope>NUCLEOTIDE SEQUENCE [LARGE SCALE GENOMIC DNA]</scope>
    <source>
        <strain evidence="5">cv. V14167</strain>
    </source>
</reference>
<dbReference type="PANTHER" id="PTHR36766:SF61">
    <property type="entry name" value="NB-ARC DOMAIN DISEASE RESISTANCE PROTEIN"/>
    <property type="match status" value="1"/>
</dbReference>
<accession>A0A6P5MAY6</accession>
<dbReference type="GeneID" id="107495235"/>
<evidence type="ECO:0000256" key="1">
    <source>
        <dbReference type="ARBA" id="ARBA00022737"/>
    </source>
</evidence>
<protein>
    <submittedName>
        <fullName evidence="6">Disease resistance protein RGA4</fullName>
    </submittedName>
</protein>
<dbReference type="InterPro" id="IPR058922">
    <property type="entry name" value="WHD_DRP"/>
</dbReference>
<dbReference type="PANTHER" id="PTHR36766">
    <property type="entry name" value="PLANT BROAD-SPECTRUM MILDEW RESISTANCE PROTEIN RPW8"/>
    <property type="match status" value="1"/>
</dbReference>
<dbReference type="GO" id="GO:0006952">
    <property type="term" value="P:defense response"/>
    <property type="evidence" value="ECO:0007669"/>
    <property type="project" value="UniProtKB-KW"/>
</dbReference>
<dbReference type="InterPro" id="IPR027417">
    <property type="entry name" value="P-loop_NTPase"/>
</dbReference>
<gene>
    <name evidence="6" type="primary">LOC107495235</name>
</gene>
<dbReference type="SUPFAM" id="SSF52540">
    <property type="entry name" value="P-loop containing nucleoside triphosphate hydrolases"/>
    <property type="match status" value="1"/>
</dbReference>
<name>A0A6P5MAY6_ARADU</name>
<evidence type="ECO:0000259" key="4">
    <source>
        <dbReference type="Pfam" id="PF23598"/>
    </source>
</evidence>
<reference evidence="6" key="2">
    <citation type="submission" date="2025-08" db="UniProtKB">
        <authorList>
            <consortium name="RefSeq"/>
        </authorList>
    </citation>
    <scope>IDENTIFICATION</scope>
    <source>
        <tissue evidence="6">Whole plant</tissue>
    </source>
</reference>
<dbReference type="Pfam" id="PF23559">
    <property type="entry name" value="WHD_DRP"/>
    <property type="match status" value="1"/>
</dbReference>
<feature type="domain" description="Disease resistance R13L4/SHOC-2-like LRR" evidence="4">
    <location>
        <begin position="227"/>
        <end position="430"/>
    </location>
</feature>
<dbReference type="AlphaFoldDB" id="A0A6P5MAY6"/>
<dbReference type="InterPro" id="IPR042197">
    <property type="entry name" value="Apaf_helical"/>
</dbReference>
<proteinExistence type="predicted"/>
<keyword evidence="2" id="KW-0611">Plant defense</keyword>
<keyword evidence="5" id="KW-1185">Reference proteome</keyword>